<reference evidence="2 3" key="1">
    <citation type="submission" date="2024-08" db="EMBL/GenBank/DDBJ databases">
        <authorList>
            <person name="Lu H."/>
        </authorList>
    </citation>
    <scope>NUCLEOTIDE SEQUENCE [LARGE SCALE GENOMIC DNA]</scope>
    <source>
        <strain evidence="2 3">DXS20W</strain>
    </source>
</reference>
<dbReference type="RefSeq" id="WP_394513673.1">
    <property type="nucleotide sequence ID" value="NZ_JBIGHX010000009.1"/>
</dbReference>
<evidence type="ECO:0000256" key="1">
    <source>
        <dbReference type="SAM" id="SignalP"/>
    </source>
</evidence>
<dbReference type="NCBIfam" id="TIGR02595">
    <property type="entry name" value="PEP_CTERM"/>
    <property type="match status" value="1"/>
</dbReference>
<dbReference type="EMBL" id="JBIGHX010000009">
    <property type="protein sequence ID" value="MFG6464303.1"/>
    <property type="molecule type" value="Genomic_DNA"/>
</dbReference>
<dbReference type="Pfam" id="PF12138">
    <property type="entry name" value="Spherulin4"/>
    <property type="match status" value="1"/>
</dbReference>
<evidence type="ECO:0000313" key="2">
    <source>
        <dbReference type="EMBL" id="MFG6464303.1"/>
    </source>
</evidence>
<dbReference type="PANTHER" id="PTHR35040">
    <property type="match status" value="1"/>
</dbReference>
<accession>A0ABW7GQQ4</accession>
<feature type="signal peptide" evidence="1">
    <location>
        <begin position="1"/>
        <end position="22"/>
    </location>
</feature>
<proteinExistence type="predicted"/>
<evidence type="ECO:0000313" key="3">
    <source>
        <dbReference type="Proteomes" id="UP001606302"/>
    </source>
</evidence>
<protein>
    <submittedName>
        <fullName evidence="2">Spherulation-specific family 4 protein</fullName>
    </submittedName>
</protein>
<comment type="caution">
    <text evidence="2">The sequence shown here is derived from an EMBL/GenBank/DDBJ whole genome shotgun (WGS) entry which is preliminary data.</text>
</comment>
<keyword evidence="1" id="KW-0732">Signal</keyword>
<name>A0ABW7GQQ4_9BURK</name>
<organism evidence="2 3">
    <name type="scientific">Pelomonas lactea</name>
    <dbReference type="NCBI Taxonomy" id="3299030"/>
    <lineage>
        <taxon>Bacteria</taxon>
        <taxon>Pseudomonadati</taxon>
        <taxon>Pseudomonadota</taxon>
        <taxon>Betaproteobacteria</taxon>
        <taxon>Burkholderiales</taxon>
        <taxon>Sphaerotilaceae</taxon>
        <taxon>Roseateles</taxon>
    </lineage>
</organism>
<dbReference type="InterPro" id="IPR021986">
    <property type="entry name" value="Spherulin4"/>
</dbReference>
<sequence>MKRLKTTLAALALAAASPFAAAIEIIVPAYFYPSWMPSQNEWKDMTAVAGQGVQITAIMNPGNGPGTASNSDYVSAVNAFRAAGGKVLGYVYTCYGVSHCTPEVPPTRSTADVLADAQRYAAWYGVDGVFLDEMASQAGTLPFYKTVSDGLRAAHPGWQIVGNPGVTPAAGYAAVTSRLMSFEGSFSDFVNGPFLGQLTDAATTGAIVHGVAGVAQMQQVMSLARQAGLGAIYITDGTLASGNPYLHLPSYWQAEVLAAAVPEPAQAVLLAAGLALLAGAAARRRARG</sequence>
<gene>
    <name evidence="2" type="ORF">ACG04Q_22230</name>
</gene>
<keyword evidence="3" id="KW-1185">Reference proteome</keyword>
<dbReference type="InterPro" id="IPR013424">
    <property type="entry name" value="Ice-binding_C"/>
</dbReference>
<dbReference type="PANTHER" id="PTHR35040:SF9">
    <property type="entry name" value="4-LIKE CELL SURFACE PROTEIN, PUTATIVE (AFU_ORTHOLOGUE AFUA_4G14080)-RELATED"/>
    <property type="match status" value="1"/>
</dbReference>
<feature type="chain" id="PRO_5045065758" evidence="1">
    <location>
        <begin position="23"/>
        <end position="288"/>
    </location>
</feature>
<dbReference type="Proteomes" id="UP001606302">
    <property type="component" value="Unassembled WGS sequence"/>
</dbReference>